<organism evidence="2 3">
    <name type="scientific">Allomyces macrogynus (strain ATCC 38327)</name>
    <name type="common">Allomyces javanicus var. macrogynus</name>
    <dbReference type="NCBI Taxonomy" id="578462"/>
    <lineage>
        <taxon>Eukaryota</taxon>
        <taxon>Fungi</taxon>
        <taxon>Fungi incertae sedis</taxon>
        <taxon>Blastocladiomycota</taxon>
        <taxon>Blastocladiomycetes</taxon>
        <taxon>Blastocladiales</taxon>
        <taxon>Blastocladiaceae</taxon>
        <taxon>Allomyces</taxon>
    </lineage>
</organism>
<evidence type="ECO:0000313" key="3">
    <source>
        <dbReference type="Proteomes" id="UP000054350"/>
    </source>
</evidence>
<evidence type="ECO:0000313" key="2">
    <source>
        <dbReference type="EMBL" id="KNE63691.1"/>
    </source>
</evidence>
<feature type="signal peptide" evidence="1">
    <location>
        <begin position="1"/>
        <end position="24"/>
    </location>
</feature>
<dbReference type="VEuPathDB" id="FungiDB:AMAG_08787"/>
<protein>
    <recommendedName>
        <fullName evidence="4">Secreted protein</fullName>
    </recommendedName>
</protein>
<sequence length="144" mass="15300">MIAANHALLVALVALLALLATVSASPAPAPAAGKTPPSDPIVSIWAPDQTRVSIQVMGDAATATGQCRGLEGREDGFIYLHTWPTYDNLVPAWNVKLFRDWGCTGTPAAEMSVWDGVRPHVAFPDPADKSKPLVVKSLMFVPVQ</sequence>
<name>A0A0L0SM96_ALLM3</name>
<accession>A0A0L0SM96</accession>
<reference evidence="3" key="2">
    <citation type="submission" date="2009-11" db="EMBL/GenBank/DDBJ databases">
        <title>The Genome Sequence of Allomyces macrogynus strain ATCC 38327.</title>
        <authorList>
            <consortium name="The Broad Institute Genome Sequencing Platform"/>
            <person name="Russ C."/>
            <person name="Cuomo C."/>
            <person name="Shea T."/>
            <person name="Young S.K."/>
            <person name="Zeng Q."/>
            <person name="Koehrsen M."/>
            <person name="Haas B."/>
            <person name="Borodovsky M."/>
            <person name="Guigo R."/>
            <person name="Alvarado L."/>
            <person name="Berlin A."/>
            <person name="Borenstein D."/>
            <person name="Chen Z."/>
            <person name="Engels R."/>
            <person name="Freedman E."/>
            <person name="Gellesch M."/>
            <person name="Goldberg J."/>
            <person name="Griggs A."/>
            <person name="Gujja S."/>
            <person name="Heiman D."/>
            <person name="Hepburn T."/>
            <person name="Howarth C."/>
            <person name="Jen D."/>
            <person name="Larson L."/>
            <person name="Lewis B."/>
            <person name="Mehta T."/>
            <person name="Park D."/>
            <person name="Pearson M."/>
            <person name="Roberts A."/>
            <person name="Saif S."/>
            <person name="Shenoy N."/>
            <person name="Sisk P."/>
            <person name="Stolte C."/>
            <person name="Sykes S."/>
            <person name="Walk T."/>
            <person name="White J."/>
            <person name="Yandava C."/>
            <person name="Burger G."/>
            <person name="Gray M.W."/>
            <person name="Holland P.W.H."/>
            <person name="King N."/>
            <person name="Lang F.B.F."/>
            <person name="Roger A.J."/>
            <person name="Ruiz-Trillo I."/>
            <person name="Lander E."/>
            <person name="Nusbaum C."/>
        </authorList>
    </citation>
    <scope>NUCLEOTIDE SEQUENCE [LARGE SCALE GENOMIC DNA]</scope>
    <source>
        <strain evidence="3">ATCC 38327</strain>
    </source>
</reference>
<keyword evidence="1" id="KW-0732">Signal</keyword>
<gene>
    <name evidence="2" type="ORF">AMAG_08787</name>
</gene>
<proteinExistence type="predicted"/>
<dbReference type="AlphaFoldDB" id="A0A0L0SM96"/>
<keyword evidence="3" id="KW-1185">Reference proteome</keyword>
<evidence type="ECO:0008006" key="4">
    <source>
        <dbReference type="Google" id="ProtNLM"/>
    </source>
</evidence>
<evidence type="ECO:0000256" key="1">
    <source>
        <dbReference type="SAM" id="SignalP"/>
    </source>
</evidence>
<dbReference type="OrthoDB" id="5547846at2759"/>
<feature type="chain" id="PRO_5005548167" description="Secreted protein" evidence="1">
    <location>
        <begin position="25"/>
        <end position="144"/>
    </location>
</feature>
<dbReference type="EMBL" id="GG745342">
    <property type="protein sequence ID" value="KNE63691.1"/>
    <property type="molecule type" value="Genomic_DNA"/>
</dbReference>
<dbReference type="Proteomes" id="UP000054350">
    <property type="component" value="Unassembled WGS sequence"/>
</dbReference>
<reference evidence="2 3" key="1">
    <citation type="submission" date="2009-11" db="EMBL/GenBank/DDBJ databases">
        <title>Annotation of Allomyces macrogynus ATCC 38327.</title>
        <authorList>
            <consortium name="The Broad Institute Genome Sequencing Platform"/>
            <person name="Russ C."/>
            <person name="Cuomo C."/>
            <person name="Burger G."/>
            <person name="Gray M.W."/>
            <person name="Holland P.W.H."/>
            <person name="King N."/>
            <person name="Lang F.B.F."/>
            <person name="Roger A.J."/>
            <person name="Ruiz-Trillo I."/>
            <person name="Young S.K."/>
            <person name="Zeng Q."/>
            <person name="Gargeya S."/>
            <person name="Fitzgerald M."/>
            <person name="Haas B."/>
            <person name="Abouelleil A."/>
            <person name="Alvarado L."/>
            <person name="Arachchi H.M."/>
            <person name="Berlin A."/>
            <person name="Chapman S.B."/>
            <person name="Gearin G."/>
            <person name="Goldberg J."/>
            <person name="Griggs A."/>
            <person name="Gujja S."/>
            <person name="Hansen M."/>
            <person name="Heiman D."/>
            <person name="Howarth C."/>
            <person name="Larimer J."/>
            <person name="Lui A."/>
            <person name="MacDonald P.J.P."/>
            <person name="McCowen C."/>
            <person name="Montmayeur A."/>
            <person name="Murphy C."/>
            <person name="Neiman D."/>
            <person name="Pearson M."/>
            <person name="Priest M."/>
            <person name="Roberts A."/>
            <person name="Saif S."/>
            <person name="Shea T."/>
            <person name="Sisk P."/>
            <person name="Stolte C."/>
            <person name="Sykes S."/>
            <person name="Wortman J."/>
            <person name="Nusbaum C."/>
            <person name="Birren B."/>
        </authorList>
    </citation>
    <scope>NUCLEOTIDE SEQUENCE [LARGE SCALE GENOMIC DNA]</scope>
    <source>
        <strain evidence="2 3">ATCC 38327</strain>
    </source>
</reference>